<dbReference type="GO" id="GO:0005615">
    <property type="term" value="C:extracellular space"/>
    <property type="evidence" value="ECO:0007669"/>
    <property type="project" value="TreeGrafter"/>
</dbReference>
<dbReference type="EMBL" id="LAZR01058602">
    <property type="protein sequence ID" value="KKK69533.1"/>
    <property type="molecule type" value="Genomic_DNA"/>
</dbReference>
<accession>A0A0F8XKT7</accession>
<dbReference type="InterPro" id="IPR008969">
    <property type="entry name" value="CarboxyPept-like_regulatory"/>
</dbReference>
<dbReference type="GO" id="GO:0006518">
    <property type="term" value="P:peptide metabolic process"/>
    <property type="evidence" value="ECO:0007669"/>
    <property type="project" value="TreeGrafter"/>
</dbReference>
<dbReference type="SUPFAM" id="SSF49464">
    <property type="entry name" value="Carboxypeptidase regulatory domain-like"/>
    <property type="match status" value="1"/>
</dbReference>
<dbReference type="GO" id="GO:0004181">
    <property type="term" value="F:metallocarboxypeptidase activity"/>
    <property type="evidence" value="ECO:0007669"/>
    <property type="project" value="InterPro"/>
</dbReference>
<sequence>AGESVYMDQQPETRAQMEFLESIYMVSGANFHDGAEVVNYPFDTWQDLHADDEWYRETSGEYAATAQQGSGVVKYMESVRFPDGITNGWEWYFTEGSRQDWINYYYHAREVTIEITEEKHPPASELPYYWFYNYPSLLRYIEQSLFGIQGMIKDKDTGEPLQATIRIQDHDKLGSQILSDSPTGYFARLIEPGIWNLEISADGYEDLQINGVESVRDQACWLDIELSSLDSDIRNRQSQKISGIAFLTGSELNLPVNNAGVHGIYIYDLKGKLVHQYYKNYPSTGRYMYSLEGTGLPSGVYILKIITPVDIQSYKIFKLQ</sequence>
<dbReference type="PANTHER" id="PTHR11532">
    <property type="entry name" value="PROTEASE M14 CARBOXYPEPTIDASE"/>
    <property type="match status" value="1"/>
</dbReference>
<dbReference type="PROSITE" id="PS52035">
    <property type="entry name" value="PEPTIDASE_M14"/>
    <property type="match status" value="1"/>
</dbReference>
<proteinExistence type="predicted"/>
<dbReference type="AlphaFoldDB" id="A0A0F8XKT7"/>
<evidence type="ECO:0000256" key="1">
    <source>
        <dbReference type="ARBA" id="ARBA00023180"/>
    </source>
</evidence>
<dbReference type="NCBIfam" id="TIGR04183">
    <property type="entry name" value="Por_Secre_tail"/>
    <property type="match status" value="1"/>
</dbReference>
<dbReference type="InterPro" id="IPR000834">
    <property type="entry name" value="Peptidase_M14"/>
</dbReference>
<dbReference type="GO" id="GO:0016485">
    <property type="term" value="P:protein processing"/>
    <property type="evidence" value="ECO:0007669"/>
    <property type="project" value="TreeGrafter"/>
</dbReference>
<dbReference type="GO" id="GO:0008270">
    <property type="term" value="F:zinc ion binding"/>
    <property type="evidence" value="ECO:0007669"/>
    <property type="project" value="InterPro"/>
</dbReference>
<organism evidence="3">
    <name type="scientific">marine sediment metagenome</name>
    <dbReference type="NCBI Taxonomy" id="412755"/>
    <lineage>
        <taxon>unclassified sequences</taxon>
        <taxon>metagenomes</taxon>
        <taxon>ecological metagenomes</taxon>
    </lineage>
</organism>
<feature type="domain" description="Peptidase M14" evidence="2">
    <location>
        <begin position="1"/>
        <end position="144"/>
    </location>
</feature>
<dbReference type="Gene3D" id="2.60.40.1120">
    <property type="entry name" value="Carboxypeptidase-like, regulatory domain"/>
    <property type="match status" value="1"/>
</dbReference>
<protein>
    <recommendedName>
        <fullName evidence="2">Peptidase M14 domain-containing protein</fullName>
    </recommendedName>
</protein>
<evidence type="ECO:0000259" key="2">
    <source>
        <dbReference type="PROSITE" id="PS52035"/>
    </source>
</evidence>
<comment type="caution">
    <text evidence="3">The sequence shown here is derived from an EMBL/GenBank/DDBJ whole genome shotgun (WGS) entry which is preliminary data.</text>
</comment>
<keyword evidence="1" id="KW-0325">Glycoprotein</keyword>
<feature type="non-terminal residue" evidence="3">
    <location>
        <position position="1"/>
    </location>
</feature>
<name>A0A0F8XKT7_9ZZZZ</name>
<dbReference type="InterPro" id="IPR026444">
    <property type="entry name" value="Secre_tail"/>
</dbReference>
<reference evidence="3" key="1">
    <citation type="journal article" date="2015" name="Nature">
        <title>Complex archaea that bridge the gap between prokaryotes and eukaryotes.</title>
        <authorList>
            <person name="Spang A."/>
            <person name="Saw J.H."/>
            <person name="Jorgensen S.L."/>
            <person name="Zaremba-Niedzwiedzka K."/>
            <person name="Martijn J."/>
            <person name="Lind A.E."/>
            <person name="van Eijk R."/>
            <person name="Schleper C."/>
            <person name="Guy L."/>
            <person name="Ettema T.J."/>
        </authorList>
    </citation>
    <scope>NUCLEOTIDE SEQUENCE</scope>
</reference>
<evidence type="ECO:0000313" key="3">
    <source>
        <dbReference type="EMBL" id="KKK69533.1"/>
    </source>
</evidence>
<dbReference type="PANTHER" id="PTHR11532:SF57">
    <property type="entry name" value="CARBOXYPEPTIDASE D, B"/>
    <property type="match status" value="1"/>
</dbReference>
<dbReference type="Gene3D" id="3.40.630.10">
    <property type="entry name" value="Zn peptidases"/>
    <property type="match status" value="1"/>
</dbReference>
<dbReference type="InterPro" id="IPR050753">
    <property type="entry name" value="Peptidase_M14_domain"/>
</dbReference>
<dbReference type="Pfam" id="PF00246">
    <property type="entry name" value="Peptidase_M14"/>
    <property type="match status" value="1"/>
</dbReference>
<gene>
    <name evidence="3" type="ORF">LCGC14_2933070</name>
</gene>
<dbReference type="SUPFAM" id="SSF53187">
    <property type="entry name" value="Zn-dependent exopeptidases"/>
    <property type="match status" value="1"/>
</dbReference>